<dbReference type="PANTHER" id="PTHR24321">
    <property type="entry name" value="DEHYDROGENASES, SHORT CHAIN"/>
    <property type="match status" value="1"/>
</dbReference>
<dbReference type="GO" id="GO:0047936">
    <property type="term" value="F:glucose 1-dehydrogenase [NAD(P)+] activity"/>
    <property type="evidence" value="ECO:0007669"/>
    <property type="project" value="UniProtKB-EC"/>
</dbReference>
<dbReference type="FunFam" id="3.40.50.720:FF:000084">
    <property type="entry name" value="Short-chain dehydrogenase reductase"/>
    <property type="match status" value="1"/>
</dbReference>
<gene>
    <name evidence="5" type="ORF">HGA08_17185</name>
</gene>
<dbReference type="InterPro" id="IPR002347">
    <property type="entry name" value="SDR_fam"/>
</dbReference>
<sequence length="262" mass="26514">MSKKEPTVADSLLAGKSVVVTGAAQGIGAATAQRIAEYGGSVVVADIDVDGGNETVARITDGGGDAFFVRADVTAATDLQALVQAAVDRFGRLDGAVNNAGIEEQGVALHESSEQAWDTLHAVNLKGVWLSMKYEIQQMLTQGSGAIVNTASVAGLVGLPLGIASYSAAKGGVVALTRTAAIEYATQGIRVNAVCPGVVRTAMLDHAINAGMFTESEAAALHPTGILLTPQDVAESIVWLLSDASAGSTGQAIALDHGMSAG</sequence>
<accession>A0A846Y1B7</accession>
<dbReference type="InterPro" id="IPR036291">
    <property type="entry name" value="NAD(P)-bd_dom_sf"/>
</dbReference>
<evidence type="ECO:0000259" key="4">
    <source>
        <dbReference type="SMART" id="SM00822"/>
    </source>
</evidence>
<dbReference type="EC" id="1.1.1.47" evidence="5"/>
<dbReference type="Proteomes" id="UP000565711">
    <property type="component" value="Unassembled WGS sequence"/>
</dbReference>
<evidence type="ECO:0000256" key="2">
    <source>
        <dbReference type="ARBA" id="ARBA00023002"/>
    </source>
</evidence>
<keyword evidence="2 5" id="KW-0560">Oxidoreductase</keyword>
<evidence type="ECO:0000256" key="1">
    <source>
        <dbReference type="ARBA" id="ARBA00006484"/>
    </source>
</evidence>
<dbReference type="AlphaFoldDB" id="A0A846Y1B7"/>
<evidence type="ECO:0000313" key="5">
    <source>
        <dbReference type="EMBL" id="NKY51955.1"/>
    </source>
</evidence>
<feature type="domain" description="Ketoreductase" evidence="4">
    <location>
        <begin position="16"/>
        <end position="207"/>
    </location>
</feature>
<proteinExistence type="inferred from homology"/>
<dbReference type="NCBIfam" id="NF005559">
    <property type="entry name" value="PRK07231.1"/>
    <property type="match status" value="1"/>
</dbReference>
<comment type="caution">
    <text evidence="5">The sequence shown here is derived from an EMBL/GenBank/DDBJ whole genome shotgun (WGS) entry which is preliminary data.</text>
</comment>
<evidence type="ECO:0000256" key="3">
    <source>
        <dbReference type="ARBA" id="ARBA00023027"/>
    </source>
</evidence>
<reference evidence="5 6" key="1">
    <citation type="submission" date="2020-04" db="EMBL/GenBank/DDBJ databases">
        <title>MicrobeNet Type strains.</title>
        <authorList>
            <person name="Nicholson A.C."/>
        </authorList>
    </citation>
    <scope>NUCLEOTIDE SEQUENCE [LARGE SCALE GENOMIC DNA]</scope>
    <source>
        <strain evidence="5 6">JCM 12354</strain>
    </source>
</reference>
<dbReference type="CDD" id="cd05233">
    <property type="entry name" value="SDR_c"/>
    <property type="match status" value="1"/>
</dbReference>
<dbReference type="SUPFAM" id="SSF51735">
    <property type="entry name" value="NAD(P)-binding Rossmann-fold domains"/>
    <property type="match status" value="1"/>
</dbReference>
<comment type="similarity">
    <text evidence="1">Belongs to the short-chain dehydrogenases/reductases (SDR) family.</text>
</comment>
<dbReference type="EMBL" id="JAAXOP010000009">
    <property type="protein sequence ID" value="NKY51955.1"/>
    <property type="molecule type" value="Genomic_DNA"/>
</dbReference>
<protein>
    <submittedName>
        <fullName evidence="5">Glucose 1-dehydrogenase</fullName>
        <ecNumber evidence="5">1.1.1.47</ecNumber>
    </submittedName>
</protein>
<dbReference type="SMART" id="SM00822">
    <property type="entry name" value="PKS_KR"/>
    <property type="match status" value="1"/>
</dbReference>
<dbReference type="PRINTS" id="PR00081">
    <property type="entry name" value="GDHRDH"/>
</dbReference>
<keyword evidence="3" id="KW-0520">NAD</keyword>
<dbReference type="Gene3D" id="3.40.50.720">
    <property type="entry name" value="NAD(P)-binding Rossmann-like Domain"/>
    <property type="match status" value="1"/>
</dbReference>
<dbReference type="PRINTS" id="PR00080">
    <property type="entry name" value="SDRFAMILY"/>
</dbReference>
<dbReference type="InterPro" id="IPR020904">
    <property type="entry name" value="Sc_DH/Rdtase_CS"/>
</dbReference>
<dbReference type="PROSITE" id="PS00061">
    <property type="entry name" value="ADH_SHORT"/>
    <property type="match status" value="1"/>
</dbReference>
<evidence type="ECO:0000313" key="6">
    <source>
        <dbReference type="Proteomes" id="UP000565711"/>
    </source>
</evidence>
<name>A0A846Y1B7_9NOCA</name>
<dbReference type="Pfam" id="PF13561">
    <property type="entry name" value="adh_short_C2"/>
    <property type="match status" value="1"/>
</dbReference>
<organism evidence="5 6">
    <name type="scientific">Nocardia vermiculata</name>
    <dbReference type="NCBI Taxonomy" id="257274"/>
    <lineage>
        <taxon>Bacteria</taxon>
        <taxon>Bacillati</taxon>
        <taxon>Actinomycetota</taxon>
        <taxon>Actinomycetes</taxon>
        <taxon>Mycobacteriales</taxon>
        <taxon>Nocardiaceae</taxon>
        <taxon>Nocardia</taxon>
    </lineage>
</organism>
<keyword evidence="6" id="KW-1185">Reference proteome</keyword>
<dbReference type="InterPro" id="IPR057326">
    <property type="entry name" value="KR_dom"/>
</dbReference>
<dbReference type="PANTHER" id="PTHR24321:SF8">
    <property type="entry name" value="ESTRADIOL 17-BETA-DEHYDROGENASE 8-RELATED"/>
    <property type="match status" value="1"/>
</dbReference>